<protein>
    <submittedName>
        <fullName evidence="2">Uncharacterized protein</fullName>
    </submittedName>
</protein>
<evidence type="ECO:0000313" key="3">
    <source>
        <dbReference type="Proteomes" id="UP000054538"/>
    </source>
</evidence>
<organism evidence="2 3">
    <name type="scientific">Paxillus rubicundulus Ve08.2h10</name>
    <dbReference type="NCBI Taxonomy" id="930991"/>
    <lineage>
        <taxon>Eukaryota</taxon>
        <taxon>Fungi</taxon>
        <taxon>Dikarya</taxon>
        <taxon>Basidiomycota</taxon>
        <taxon>Agaricomycotina</taxon>
        <taxon>Agaricomycetes</taxon>
        <taxon>Agaricomycetidae</taxon>
        <taxon>Boletales</taxon>
        <taxon>Paxilineae</taxon>
        <taxon>Paxillaceae</taxon>
        <taxon>Paxillus</taxon>
    </lineage>
</organism>
<keyword evidence="3" id="KW-1185">Reference proteome</keyword>
<dbReference type="Proteomes" id="UP000054538">
    <property type="component" value="Unassembled WGS sequence"/>
</dbReference>
<dbReference type="InParanoid" id="A0A0D0DIB8"/>
<dbReference type="EMBL" id="KN824908">
    <property type="protein sequence ID" value="KIK98057.1"/>
    <property type="molecule type" value="Genomic_DNA"/>
</dbReference>
<feature type="compositionally biased region" description="Basic residues" evidence="1">
    <location>
        <begin position="71"/>
        <end position="80"/>
    </location>
</feature>
<proteinExistence type="predicted"/>
<feature type="region of interest" description="Disordered" evidence="1">
    <location>
        <begin position="44"/>
        <end position="80"/>
    </location>
</feature>
<dbReference type="HOGENOM" id="CLU_2590489_0_0_1"/>
<reference evidence="3" key="2">
    <citation type="submission" date="2015-01" db="EMBL/GenBank/DDBJ databases">
        <title>Evolutionary Origins and Diversification of the Mycorrhizal Mutualists.</title>
        <authorList>
            <consortium name="DOE Joint Genome Institute"/>
            <consortium name="Mycorrhizal Genomics Consortium"/>
            <person name="Kohler A."/>
            <person name="Kuo A."/>
            <person name="Nagy L.G."/>
            <person name="Floudas D."/>
            <person name="Copeland A."/>
            <person name="Barry K.W."/>
            <person name="Cichocki N."/>
            <person name="Veneault-Fourrey C."/>
            <person name="LaButti K."/>
            <person name="Lindquist E.A."/>
            <person name="Lipzen A."/>
            <person name="Lundell T."/>
            <person name="Morin E."/>
            <person name="Murat C."/>
            <person name="Riley R."/>
            <person name="Ohm R."/>
            <person name="Sun H."/>
            <person name="Tunlid A."/>
            <person name="Henrissat B."/>
            <person name="Grigoriev I.V."/>
            <person name="Hibbett D.S."/>
            <person name="Martin F."/>
        </authorList>
    </citation>
    <scope>NUCLEOTIDE SEQUENCE [LARGE SCALE GENOMIC DNA]</scope>
    <source>
        <strain evidence="3">Ve08.2h10</strain>
    </source>
</reference>
<feature type="compositionally biased region" description="Low complexity" evidence="1">
    <location>
        <begin position="53"/>
        <end position="70"/>
    </location>
</feature>
<evidence type="ECO:0000313" key="2">
    <source>
        <dbReference type="EMBL" id="KIK98057.1"/>
    </source>
</evidence>
<name>A0A0D0DIB8_9AGAM</name>
<reference evidence="2 3" key="1">
    <citation type="submission" date="2014-04" db="EMBL/GenBank/DDBJ databases">
        <authorList>
            <consortium name="DOE Joint Genome Institute"/>
            <person name="Kuo A."/>
            <person name="Kohler A."/>
            <person name="Jargeat P."/>
            <person name="Nagy L.G."/>
            <person name="Floudas D."/>
            <person name="Copeland A."/>
            <person name="Barry K.W."/>
            <person name="Cichocki N."/>
            <person name="Veneault-Fourrey C."/>
            <person name="LaButti K."/>
            <person name="Lindquist E.A."/>
            <person name="Lipzen A."/>
            <person name="Lundell T."/>
            <person name="Morin E."/>
            <person name="Murat C."/>
            <person name="Sun H."/>
            <person name="Tunlid A."/>
            <person name="Henrissat B."/>
            <person name="Grigoriev I.V."/>
            <person name="Hibbett D.S."/>
            <person name="Martin F."/>
            <person name="Nordberg H.P."/>
            <person name="Cantor M.N."/>
            <person name="Hua S.X."/>
        </authorList>
    </citation>
    <scope>NUCLEOTIDE SEQUENCE [LARGE SCALE GENOMIC DNA]</scope>
    <source>
        <strain evidence="2 3">Ve08.2h10</strain>
    </source>
</reference>
<evidence type="ECO:0000256" key="1">
    <source>
        <dbReference type="SAM" id="MobiDB-lite"/>
    </source>
</evidence>
<accession>A0A0D0DIB8</accession>
<dbReference type="AlphaFoldDB" id="A0A0D0DIB8"/>
<sequence>MGKTSALVEALLSKRPWLLSAYNLACDPTAIDCRIILRYRQEQTLPPVRKSSRSSSKLSLFSNSDSSQQKHSPHHPHPHK</sequence>
<gene>
    <name evidence="2" type="ORF">PAXRUDRAFT_824286</name>
</gene>